<dbReference type="Gene3D" id="1.10.490.50">
    <property type="entry name" value="Antibiotic binding domain of TipA-like multidrug resistance regulators"/>
    <property type="match status" value="1"/>
</dbReference>
<dbReference type="InterPro" id="IPR047057">
    <property type="entry name" value="MerR_fam"/>
</dbReference>
<protein>
    <submittedName>
        <fullName evidence="2">MerR family transcriptional regulator</fullName>
    </submittedName>
</protein>
<evidence type="ECO:0000313" key="3">
    <source>
        <dbReference type="Proteomes" id="UP000219775"/>
    </source>
</evidence>
<dbReference type="CDD" id="cd01106">
    <property type="entry name" value="HTH_TipAL-Mta"/>
    <property type="match status" value="1"/>
</dbReference>
<dbReference type="InterPro" id="IPR012925">
    <property type="entry name" value="TipAS_dom"/>
</dbReference>
<proteinExistence type="predicted"/>
<dbReference type="PANTHER" id="PTHR30204">
    <property type="entry name" value="REDOX-CYCLING DRUG-SENSING TRANSCRIPTIONAL ACTIVATOR SOXR"/>
    <property type="match status" value="1"/>
</dbReference>
<dbReference type="Gene3D" id="1.10.1660.10">
    <property type="match status" value="1"/>
</dbReference>
<name>A0A2C3PNG4_9BACI</name>
<dbReference type="Proteomes" id="UP000219775">
    <property type="component" value="Unassembled WGS sequence"/>
</dbReference>
<dbReference type="Pfam" id="PF07739">
    <property type="entry name" value="TipAS"/>
    <property type="match status" value="1"/>
</dbReference>
<evidence type="ECO:0000256" key="1">
    <source>
        <dbReference type="ARBA" id="ARBA00023125"/>
    </source>
</evidence>
<dbReference type="PANTHER" id="PTHR30204:SF96">
    <property type="entry name" value="CHROMOSOME-ANCHORING PROTEIN RACA"/>
    <property type="match status" value="1"/>
</dbReference>
<evidence type="ECO:0000313" key="2">
    <source>
        <dbReference type="EMBL" id="PEM57153.1"/>
    </source>
</evidence>
<reference evidence="2 3" key="1">
    <citation type="submission" date="2017-09" db="EMBL/GenBank/DDBJ databases">
        <title>Large-scale bioinformatics analysis of Bacillus genomes uncovers conserved roles of natural products in bacterial physiology.</title>
        <authorList>
            <consortium name="Agbiome Team Llc"/>
            <person name="Bleich R.M."/>
            <person name="Grubbs K.J."/>
            <person name="Santa Maria K.C."/>
            <person name="Allen S.E."/>
            <person name="Farag S."/>
            <person name="Shank E.A."/>
            <person name="Bowers A."/>
        </authorList>
    </citation>
    <scope>NUCLEOTIDE SEQUENCE [LARGE SCALE GENOMIC DNA]</scope>
    <source>
        <strain evidence="2 3">AFS009893</strain>
    </source>
</reference>
<dbReference type="EMBL" id="NUDP01000289">
    <property type="protein sequence ID" value="PEM57153.1"/>
    <property type="molecule type" value="Genomic_DNA"/>
</dbReference>
<dbReference type="RefSeq" id="WP_097850325.1">
    <property type="nucleotide sequence ID" value="NZ_NUAS01000234.1"/>
</dbReference>
<dbReference type="PROSITE" id="PS50937">
    <property type="entry name" value="HTH_MERR_2"/>
    <property type="match status" value="1"/>
</dbReference>
<gene>
    <name evidence="2" type="ORF">CN613_29725</name>
</gene>
<dbReference type="Pfam" id="PF13411">
    <property type="entry name" value="MerR_1"/>
    <property type="match status" value="1"/>
</dbReference>
<dbReference type="GO" id="GO:0003677">
    <property type="term" value="F:DNA binding"/>
    <property type="evidence" value="ECO:0007669"/>
    <property type="project" value="UniProtKB-KW"/>
</dbReference>
<accession>A0A2C3PNG4</accession>
<dbReference type="InterPro" id="IPR036244">
    <property type="entry name" value="TipA-like_antibiotic-bd"/>
</dbReference>
<keyword evidence="1" id="KW-0238">DNA-binding</keyword>
<dbReference type="GO" id="GO:0003700">
    <property type="term" value="F:DNA-binding transcription factor activity"/>
    <property type="evidence" value="ECO:0007669"/>
    <property type="project" value="InterPro"/>
</dbReference>
<comment type="caution">
    <text evidence="2">The sequence shown here is derived from an EMBL/GenBank/DDBJ whole genome shotgun (WGS) entry which is preliminary data.</text>
</comment>
<dbReference type="SUPFAM" id="SSF46955">
    <property type="entry name" value="Putative DNA-binding domain"/>
    <property type="match status" value="1"/>
</dbReference>
<dbReference type="InterPro" id="IPR009061">
    <property type="entry name" value="DNA-bd_dom_put_sf"/>
</dbReference>
<organism evidence="2 3">
    <name type="scientific">Bacillus pseudomycoides</name>
    <dbReference type="NCBI Taxonomy" id="64104"/>
    <lineage>
        <taxon>Bacteria</taxon>
        <taxon>Bacillati</taxon>
        <taxon>Bacillota</taxon>
        <taxon>Bacilli</taxon>
        <taxon>Bacillales</taxon>
        <taxon>Bacillaceae</taxon>
        <taxon>Bacillus</taxon>
        <taxon>Bacillus cereus group</taxon>
    </lineage>
</organism>
<dbReference type="SUPFAM" id="SSF89082">
    <property type="entry name" value="Antibiotic binding domain of TipA-like multidrug resistance regulators"/>
    <property type="match status" value="1"/>
</dbReference>
<dbReference type="SMART" id="SM00422">
    <property type="entry name" value="HTH_MERR"/>
    <property type="match status" value="1"/>
</dbReference>
<dbReference type="InterPro" id="IPR000551">
    <property type="entry name" value="MerR-type_HTH_dom"/>
</dbReference>
<dbReference type="AlphaFoldDB" id="A0A2C3PNG4"/>
<sequence length="260" mass="30999">MKKQLLTVKDIVQITGITKRTLQYYDKINLLKPIYLTENGYRIYDRNSLAKLQTILFFKEMDFSLKEIADILKLTREEQQQLLKKHNQTLLLKKQRLETVITAVDEYVSGKDIYNLNIFNNSSILPLQEQYVHEAKFIYGETEKYKEFEGKLKKLSPSEKANLFYEFEQKMERVFRKIASYINQSPTSDEVQQLIVEWKSYLEQSIVCDSEMLTCIANTYKFDNRFKNYINQFSNEDLAEFLYNAIIHYINQQKHKLTVN</sequence>